<organism evidence="1 2">
    <name type="scientific">Helicobacter didelphidarum</name>
    <dbReference type="NCBI Taxonomy" id="2040648"/>
    <lineage>
        <taxon>Bacteria</taxon>
        <taxon>Pseudomonadati</taxon>
        <taxon>Campylobacterota</taxon>
        <taxon>Epsilonproteobacteria</taxon>
        <taxon>Campylobacterales</taxon>
        <taxon>Helicobacteraceae</taxon>
        <taxon>Helicobacter</taxon>
    </lineage>
</organism>
<dbReference type="AlphaFoldDB" id="A0A3D8ILZ7"/>
<protein>
    <submittedName>
        <fullName evidence="1">Uncharacterized protein</fullName>
    </submittedName>
</protein>
<evidence type="ECO:0000313" key="2">
    <source>
        <dbReference type="Proteomes" id="UP000256379"/>
    </source>
</evidence>
<reference evidence="1 2" key="1">
    <citation type="submission" date="2018-04" db="EMBL/GenBank/DDBJ databases">
        <title>Novel Campyloabacter and Helicobacter Species and Strains.</title>
        <authorList>
            <person name="Mannion A.J."/>
            <person name="Shen Z."/>
            <person name="Fox J.G."/>
        </authorList>
    </citation>
    <scope>NUCLEOTIDE SEQUENCE [LARGE SCALE GENOMIC DNA]</scope>
    <source>
        <strain evidence="1 2">MIT 17-337</strain>
    </source>
</reference>
<comment type="caution">
    <text evidence="1">The sequence shown here is derived from an EMBL/GenBank/DDBJ whole genome shotgun (WGS) entry which is preliminary data.</text>
</comment>
<dbReference type="OrthoDB" id="5478835at2"/>
<accession>A0A3D8ILZ7</accession>
<keyword evidence="2" id="KW-1185">Reference proteome</keyword>
<dbReference type="RefSeq" id="WP_115542818.1">
    <property type="nucleotide sequence ID" value="NZ_NXLQ01000006.1"/>
</dbReference>
<dbReference type="EMBL" id="NXLQ01000006">
    <property type="protein sequence ID" value="RDU66258.1"/>
    <property type="molecule type" value="Genomic_DNA"/>
</dbReference>
<gene>
    <name evidence="1" type="ORF">CQA53_04425</name>
</gene>
<dbReference type="Proteomes" id="UP000256379">
    <property type="component" value="Unassembled WGS sequence"/>
</dbReference>
<evidence type="ECO:0000313" key="1">
    <source>
        <dbReference type="EMBL" id="RDU66258.1"/>
    </source>
</evidence>
<name>A0A3D8ILZ7_9HELI</name>
<proteinExistence type="predicted"/>
<sequence length="79" mass="9721">MFERYEKYTCRKCNHDEIRRLSCTSEEYMFPPKCPKCNIDMETSQVPTEEFWEQQKILEKEYNNQSSIFGNLYNLFMKK</sequence>